<comment type="caution">
    <text evidence="1">The sequence shown here is derived from an EMBL/GenBank/DDBJ whole genome shotgun (WGS) entry which is preliminary data.</text>
</comment>
<proteinExistence type="predicted"/>
<dbReference type="Proteomes" id="UP000015530">
    <property type="component" value="Unassembled WGS sequence"/>
</dbReference>
<accession>T0L2E8</accession>
<gene>
    <name evidence="1" type="ORF">CGLO_01104</name>
</gene>
<sequence>MTPKRSGLAEFN</sequence>
<dbReference type="HOGENOM" id="CLU_3436797_0_0_1"/>
<name>T0L2E8_COLGC</name>
<dbReference type="EMBL" id="AMYD01000245">
    <property type="protein sequence ID" value="EQB58629.1"/>
    <property type="molecule type" value="Genomic_DNA"/>
</dbReference>
<protein>
    <submittedName>
        <fullName evidence="1">Uncharacterized protein</fullName>
    </submittedName>
</protein>
<evidence type="ECO:0000313" key="1">
    <source>
        <dbReference type="EMBL" id="EQB58629.1"/>
    </source>
</evidence>
<evidence type="ECO:0000313" key="2">
    <source>
        <dbReference type="Proteomes" id="UP000015530"/>
    </source>
</evidence>
<reference evidence="2" key="1">
    <citation type="journal article" date="2013" name="Mol. Plant Microbe Interact.">
        <title>Global aspects of pacC regulation of pathogenicity genes in Colletotrichum gloeosporioides as revealed by transcriptome analysis.</title>
        <authorList>
            <person name="Alkan N."/>
            <person name="Meng X."/>
            <person name="Friedlander G."/>
            <person name="Reuveni E."/>
            <person name="Sukno S."/>
            <person name="Sherman A."/>
            <person name="Thon M."/>
            <person name="Fluhr R."/>
            <person name="Prusky D."/>
        </authorList>
    </citation>
    <scope>NUCLEOTIDE SEQUENCE [LARGE SCALE GENOMIC DNA]</scope>
    <source>
        <strain evidence="2">Cg-14</strain>
    </source>
</reference>
<organism evidence="1 2">
    <name type="scientific">Colletotrichum gloeosporioides (strain Cg-14)</name>
    <name type="common">Anthracnose fungus</name>
    <name type="synonym">Glomerella cingulata</name>
    <dbReference type="NCBI Taxonomy" id="1237896"/>
    <lineage>
        <taxon>Eukaryota</taxon>
        <taxon>Fungi</taxon>
        <taxon>Dikarya</taxon>
        <taxon>Ascomycota</taxon>
        <taxon>Pezizomycotina</taxon>
        <taxon>Sordariomycetes</taxon>
        <taxon>Hypocreomycetidae</taxon>
        <taxon>Glomerellales</taxon>
        <taxon>Glomerellaceae</taxon>
        <taxon>Colletotrichum</taxon>
        <taxon>Colletotrichum gloeosporioides species complex</taxon>
    </lineage>
</organism>